<dbReference type="RefSeq" id="WP_081176425.1">
    <property type="nucleotide sequence ID" value="NZ_MSPX01000010.1"/>
</dbReference>
<dbReference type="SUPFAM" id="SSF140478">
    <property type="entry name" value="LemA-like"/>
    <property type="match status" value="1"/>
</dbReference>
<name>A0ABX3PBS9_9HYPH</name>
<evidence type="ECO:0000256" key="4">
    <source>
        <dbReference type="ARBA" id="ARBA00022989"/>
    </source>
</evidence>
<accession>A0ABX3PBS9</accession>
<evidence type="ECO:0000256" key="3">
    <source>
        <dbReference type="ARBA" id="ARBA00022692"/>
    </source>
</evidence>
<evidence type="ECO:0000313" key="7">
    <source>
        <dbReference type="Proteomes" id="UP000192652"/>
    </source>
</evidence>
<dbReference type="Pfam" id="PF04011">
    <property type="entry name" value="LemA"/>
    <property type="match status" value="1"/>
</dbReference>
<evidence type="ECO:0000256" key="5">
    <source>
        <dbReference type="ARBA" id="ARBA00023136"/>
    </source>
</evidence>
<dbReference type="Gene3D" id="1.20.1440.20">
    <property type="entry name" value="LemA-like domain"/>
    <property type="match status" value="1"/>
</dbReference>
<comment type="subcellular location">
    <subcellularLocation>
        <location evidence="1">Membrane</location>
        <topology evidence="1">Single-pass membrane protein</topology>
    </subcellularLocation>
</comment>
<dbReference type="Proteomes" id="UP000192652">
    <property type="component" value="Unassembled WGS sequence"/>
</dbReference>
<reference evidence="6 7" key="1">
    <citation type="journal article" date="2017" name="Antonie Van Leeuwenhoek">
        <title>Rhizobium rhizosphaerae sp. nov., a novel species isolated from rice rhizosphere.</title>
        <authorList>
            <person name="Zhao J.J."/>
            <person name="Zhang J."/>
            <person name="Zhang R.J."/>
            <person name="Zhang C.W."/>
            <person name="Yin H.Q."/>
            <person name="Zhang X.X."/>
        </authorList>
    </citation>
    <scope>NUCLEOTIDE SEQUENCE [LARGE SCALE GENOMIC DNA]</scope>
    <source>
        <strain evidence="6 7">RD15</strain>
    </source>
</reference>
<sequence length="176" mass="19172">MSALIALILPVLLVALWMALLVRSLLRARRVKEAAWAALDLPLRRRMDLVPPLAAWLEARARPEGARLRALYDRAQALPEHATAERMTLDTHLSLALARLFTLAETDPDLKQDADFASLRAGFAAAEADLQGARRGYNAAARDLNALIESFPANLLAGSLGLAKAQYIELAPRASD</sequence>
<comment type="caution">
    <text evidence="6">The sequence shown here is derived from an EMBL/GenBank/DDBJ whole genome shotgun (WGS) entry which is preliminary data.</text>
</comment>
<gene>
    <name evidence="6" type="ORF">BTR14_12585</name>
</gene>
<keyword evidence="5" id="KW-0472">Membrane</keyword>
<keyword evidence="4" id="KW-1133">Transmembrane helix</keyword>
<evidence type="ECO:0008006" key="8">
    <source>
        <dbReference type="Google" id="ProtNLM"/>
    </source>
</evidence>
<organism evidence="6 7">
    <name type="scientific">Xaviernesmea rhizosphaerae</name>
    <dbReference type="NCBI Taxonomy" id="1672749"/>
    <lineage>
        <taxon>Bacteria</taxon>
        <taxon>Pseudomonadati</taxon>
        <taxon>Pseudomonadota</taxon>
        <taxon>Alphaproteobacteria</taxon>
        <taxon>Hyphomicrobiales</taxon>
        <taxon>Rhizobiaceae</taxon>
        <taxon>Rhizobium/Agrobacterium group</taxon>
        <taxon>Xaviernesmea</taxon>
    </lineage>
</organism>
<evidence type="ECO:0000313" key="6">
    <source>
        <dbReference type="EMBL" id="OQP85929.1"/>
    </source>
</evidence>
<evidence type="ECO:0000256" key="1">
    <source>
        <dbReference type="ARBA" id="ARBA00004167"/>
    </source>
</evidence>
<dbReference type="InterPro" id="IPR023353">
    <property type="entry name" value="LemA-like_dom_sf"/>
</dbReference>
<comment type="similarity">
    <text evidence="2">Belongs to the LemA family.</text>
</comment>
<dbReference type="PANTHER" id="PTHR34478">
    <property type="entry name" value="PROTEIN LEMA"/>
    <property type="match status" value="1"/>
</dbReference>
<dbReference type="PANTHER" id="PTHR34478:SF1">
    <property type="entry name" value="PROTEIN LEMA"/>
    <property type="match status" value="1"/>
</dbReference>
<keyword evidence="3" id="KW-0812">Transmembrane</keyword>
<protein>
    <recommendedName>
        <fullName evidence="8">LemA family protein</fullName>
    </recommendedName>
</protein>
<dbReference type="InterPro" id="IPR007156">
    <property type="entry name" value="MamQ_LemA"/>
</dbReference>
<proteinExistence type="inferred from homology"/>
<keyword evidence="7" id="KW-1185">Reference proteome</keyword>
<evidence type="ECO:0000256" key="2">
    <source>
        <dbReference type="ARBA" id="ARBA00008854"/>
    </source>
</evidence>
<dbReference type="EMBL" id="MSPX01000010">
    <property type="protein sequence ID" value="OQP85929.1"/>
    <property type="molecule type" value="Genomic_DNA"/>
</dbReference>